<name>A0A814AD65_9BILA</name>
<keyword evidence="6" id="KW-1185">Reference proteome</keyword>
<evidence type="ECO:0000256" key="4">
    <source>
        <dbReference type="SAM" id="MobiDB-lite"/>
    </source>
</evidence>
<dbReference type="SMART" id="SM00248">
    <property type="entry name" value="ANK"/>
    <property type="match status" value="2"/>
</dbReference>
<gene>
    <name evidence="5" type="ORF">OXX778_LOCUS11980</name>
</gene>
<dbReference type="PROSITE" id="PS50088">
    <property type="entry name" value="ANK_REPEAT"/>
    <property type="match status" value="1"/>
</dbReference>
<dbReference type="OrthoDB" id="5955452at2759"/>
<dbReference type="Gene3D" id="1.25.40.20">
    <property type="entry name" value="Ankyrin repeat-containing domain"/>
    <property type="match status" value="1"/>
</dbReference>
<reference evidence="5" key="1">
    <citation type="submission" date="2021-02" db="EMBL/GenBank/DDBJ databases">
        <authorList>
            <person name="Nowell W R."/>
        </authorList>
    </citation>
    <scope>NUCLEOTIDE SEQUENCE</scope>
    <source>
        <strain evidence="5">Ploen Becks lab</strain>
    </source>
</reference>
<feature type="compositionally biased region" description="Acidic residues" evidence="4">
    <location>
        <begin position="138"/>
        <end position="153"/>
    </location>
</feature>
<evidence type="ECO:0000256" key="2">
    <source>
        <dbReference type="ARBA" id="ARBA00023043"/>
    </source>
</evidence>
<dbReference type="AlphaFoldDB" id="A0A814AD65"/>
<keyword evidence="1" id="KW-0677">Repeat</keyword>
<dbReference type="Proteomes" id="UP000663879">
    <property type="component" value="Unassembled WGS sequence"/>
</dbReference>
<dbReference type="SUPFAM" id="SSF48403">
    <property type="entry name" value="Ankyrin repeat"/>
    <property type="match status" value="1"/>
</dbReference>
<dbReference type="PROSITE" id="PS50297">
    <property type="entry name" value="ANK_REP_REGION"/>
    <property type="match status" value="1"/>
</dbReference>
<evidence type="ECO:0000313" key="6">
    <source>
        <dbReference type="Proteomes" id="UP000663879"/>
    </source>
</evidence>
<dbReference type="EMBL" id="CAJNOC010002102">
    <property type="protein sequence ID" value="CAF0912580.1"/>
    <property type="molecule type" value="Genomic_DNA"/>
</dbReference>
<sequence>MIDFTKLTKVRSELAQAITSKDPKELRNVLNDGYVNVNYVDKEGQTPLHRSCLTGCLELCKILVEFGASQNIRNGFGWYPIHIASYYGFMDIVKFLLDENNFKKESIIDVFENDEEKYRSNLKNSHPKVSYRYRVESNEEESEESEDDEESDTDYNAYNNNLNLNFDDTNSNADDLINNLNDNELSQMLQFQNLDLNSEDFLF</sequence>
<protein>
    <submittedName>
        <fullName evidence="5">Uncharacterized protein</fullName>
    </submittedName>
</protein>
<feature type="region of interest" description="Disordered" evidence="4">
    <location>
        <begin position="133"/>
        <end position="164"/>
    </location>
</feature>
<accession>A0A814AD65</accession>
<comment type="caution">
    <text evidence="5">The sequence shown here is derived from an EMBL/GenBank/DDBJ whole genome shotgun (WGS) entry which is preliminary data.</text>
</comment>
<proteinExistence type="predicted"/>
<evidence type="ECO:0000256" key="3">
    <source>
        <dbReference type="PROSITE-ProRule" id="PRU00023"/>
    </source>
</evidence>
<evidence type="ECO:0000256" key="1">
    <source>
        <dbReference type="ARBA" id="ARBA00022737"/>
    </source>
</evidence>
<dbReference type="InterPro" id="IPR050776">
    <property type="entry name" value="Ank_Repeat/CDKN_Inhibitor"/>
</dbReference>
<feature type="compositionally biased region" description="Low complexity" evidence="4">
    <location>
        <begin position="154"/>
        <end position="164"/>
    </location>
</feature>
<keyword evidence="2 3" id="KW-0040">ANK repeat</keyword>
<dbReference type="Pfam" id="PF12796">
    <property type="entry name" value="Ank_2"/>
    <property type="match status" value="1"/>
</dbReference>
<organism evidence="5 6">
    <name type="scientific">Brachionus calyciflorus</name>
    <dbReference type="NCBI Taxonomy" id="104777"/>
    <lineage>
        <taxon>Eukaryota</taxon>
        <taxon>Metazoa</taxon>
        <taxon>Spiralia</taxon>
        <taxon>Gnathifera</taxon>
        <taxon>Rotifera</taxon>
        <taxon>Eurotatoria</taxon>
        <taxon>Monogononta</taxon>
        <taxon>Pseudotrocha</taxon>
        <taxon>Ploima</taxon>
        <taxon>Brachionidae</taxon>
        <taxon>Brachionus</taxon>
    </lineage>
</organism>
<dbReference type="PANTHER" id="PTHR24201">
    <property type="entry name" value="ANK_REP_REGION DOMAIN-CONTAINING PROTEIN"/>
    <property type="match status" value="1"/>
</dbReference>
<evidence type="ECO:0000313" key="5">
    <source>
        <dbReference type="EMBL" id="CAF0912580.1"/>
    </source>
</evidence>
<dbReference type="InterPro" id="IPR036770">
    <property type="entry name" value="Ankyrin_rpt-contain_sf"/>
</dbReference>
<feature type="repeat" description="ANK" evidence="3">
    <location>
        <begin position="43"/>
        <end position="75"/>
    </location>
</feature>
<dbReference type="InterPro" id="IPR002110">
    <property type="entry name" value="Ankyrin_rpt"/>
</dbReference>